<evidence type="ECO:0000313" key="1">
    <source>
        <dbReference type="EMBL" id="CCG09801.1"/>
    </source>
</evidence>
<keyword evidence="2" id="KW-1185">Reference proteome</keyword>
<reference evidence="1 2" key="1">
    <citation type="submission" date="2012-02" db="EMBL/GenBank/DDBJ databases">
        <title>Shotgun genome sequence of Phaeospirillum photometricum DSM 122.</title>
        <authorList>
            <person name="Duquesne K."/>
            <person name="Sturgis J."/>
        </authorList>
    </citation>
    <scope>NUCLEOTIDE SEQUENCE [LARGE SCALE GENOMIC DNA]</scope>
    <source>
        <strain evidence="2">DSM122</strain>
    </source>
</reference>
<dbReference type="STRING" id="1150469.RSPPHO_03175"/>
<dbReference type="EMBL" id="HE663493">
    <property type="protein sequence ID" value="CCG09801.1"/>
    <property type="molecule type" value="Genomic_DNA"/>
</dbReference>
<organism evidence="1 2">
    <name type="scientific">Pararhodospirillum photometricum DSM 122</name>
    <dbReference type="NCBI Taxonomy" id="1150469"/>
    <lineage>
        <taxon>Bacteria</taxon>
        <taxon>Pseudomonadati</taxon>
        <taxon>Pseudomonadota</taxon>
        <taxon>Alphaproteobacteria</taxon>
        <taxon>Rhodospirillales</taxon>
        <taxon>Rhodospirillaceae</taxon>
        <taxon>Pararhodospirillum</taxon>
    </lineage>
</organism>
<protein>
    <submittedName>
        <fullName evidence="1">Uncharacterized protein</fullName>
    </submittedName>
</protein>
<dbReference type="HOGENOM" id="CLU_1460224_0_0_5"/>
<dbReference type="RefSeq" id="WP_014416429.1">
    <property type="nucleotide sequence ID" value="NC_017059.1"/>
</dbReference>
<dbReference type="PATRIC" id="fig|1150469.3.peg.3576"/>
<proteinExistence type="predicted"/>
<accession>H6SR79</accession>
<dbReference type="AlphaFoldDB" id="H6SR79"/>
<dbReference type="KEGG" id="rpm:RSPPHO_03175"/>
<sequence length="185" mass="20486">MPWLSGLPLYNVDARDRLRSKEAFQVELGPIIQGNTQGTLGNWSARTWVLNEKVARCEDVRWTKLSRPLIVELPPASQMDDGRVRLSVYPGAVSTMDRQINDKILLTRVTATLKDVSVTNGTGHWMRAWASGGGAERESPPGKIDLSFLGSFADLLETAERFKASDAVRADRTVVDLAFTSQLSR</sequence>
<name>H6SR79_PARPM</name>
<evidence type="ECO:0000313" key="2">
    <source>
        <dbReference type="Proteomes" id="UP000033220"/>
    </source>
</evidence>
<gene>
    <name evidence="1" type="ORF">RSPPHO_03175</name>
</gene>
<dbReference type="Proteomes" id="UP000033220">
    <property type="component" value="Chromosome DSM 122"/>
</dbReference>